<organism evidence="6 7">
    <name type="scientific">Scleroderma citrinum Foug A</name>
    <dbReference type="NCBI Taxonomy" id="1036808"/>
    <lineage>
        <taxon>Eukaryota</taxon>
        <taxon>Fungi</taxon>
        <taxon>Dikarya</taxon>
        <taxon>Basidiomycota</taxon>
        <taxon>Agaricomycotina</taxon>
        <taxon>Agaricomycetes</taxon>
        <taxon>Agaricomycetidae</taxon>
        <taxon>Boletales</taxon>
        <taxon>Sclerodermatineae</taxon>
        <taxon>Sclerodermataceae</taxon>
        <taxon>Scleroderma</taxon>
    </lineage>
</organism>
<dbReference type="Pfam" id="PF03810">
    <property type="entry name" value="IBN_N"/>
    <property type="match status" value="1"/>
</dbReference>
<sequence length="1066" mass="120254">MNTATNTQNNVVNRQELLEIVYAASSQIPSQVQASTERLKSLLDNVGTYDALHEIAAEKSLPLPVRQQSIIQFKNSALSHWRSRKLLSEEYRSRIRSRCMTFLHEEDDLIAECNEVIVAKIARLDYPHNWPSLLTDLLSFVESAIQALCITSSANMFSTLSLRRGLKVLNAILKEISSMKMMTGIKTMGEITNQLRGVLHTYYSQLSSSQLTPVLSPLNPAALSQEHTYCIIVVAHLVYKCLMKLAIWAWPRLTKDNKNELQDLEAWFIELFQSSTAQVKRLSEQRIGLMLALRSSPDTSPVTHATVDKLTRHVRVFGKFFRRLQQLEPAKFVELPTCNDVVLYYWEKVVQATNGPQDMIKDSPDVVFPVRFLVQAMVLFKENLAKWTPFRKGGPVTETSIDDLWDDPTVTDETPLALSQQFVEDAVRLLVTRFIPLNPTDLESWMSDPEEWVNEEDKENDHWEYELRPCGERVLMTLASQYRDYVIPLMTTTFKDIVSQSATDLQSVIQKEAIYCAIGRCAPRLRDAIQFTDWMRHYLAAEARDTNPNFPIIKRRIAWLIGRWTSDMATPATDPIMWEVLIHLLRDRGEGTDSVVRFTAANALRECVDTVSFDIGIFAPFLPVAVTELIKLMHEVDTTEMKRRLAKSLNVIIERSDSHITPHVQMIAECIPGLWTAAREDWLFKAQLLVVVTSLVTSAKSHSLTLAPLVVPLVQESLSPGVAVNLDDDALNLWLAALRNAPSLQGAPSTSLLQLFPLAISLLAGNLDLLGKIIFIVESYLLVDAPLILQASLQSMLICITHIVQNFASGLMNAVTSTVTGQAVETNQRGLLVTICFMTQLAPSSLWAEALYSSGFFNHIVKVLREDESSSALLTECIFVVARIAVADREMFPRLVSAAAQASGVPEEKVWEPILDQYWRQFDHMSEPRHRKLAAMGVASLVATGRHEVLERIPNEIFNLWTDVLFEVRESLQLAKDAEDGGLKLYWDADVVPNSYYSGSQHTLEYERRKLIYERDPIRTVQLTSFVASALQEAERACGSPQVFKEKYLDKTDGTVLMQLKTELAG</sequence>
<dbReference type="PROSITE" id="PS50166">
    <property type="entry name" value="IMPORTIN_B_NT"/>
    <property type="match status" value="1"/>
</dbReference>
<dbReference type="InterPro" id="IPR011989">
    <property type="entry name" value="ARM-like"/>
</dbReference>
<dbReference type="GO" id="GO:0031267">
    <property type="term" value="F:small GTPase binding"/>
    <property type="evidence" value="ECO:0007669"/>
    <property type="project" value="InterPro"/>
</dbReference>
<comment type="subcellular location">
    <subcellularLocation>
        <location evidence="1">Nucleus</location>
    </subcellularLocation>
</comment>
<dbReference type="HOGENOM" id="CLU_003886_2_0_1"/>
<dbReference type="OrthoDB" id="361693at2759"/>
<dbReference type="SUPFAM" id="SSF48371">
    <property type="entry name" value="ARM repeat"/>
    <property type="match status" value="1"/>
</dbReference>
<dbReference type="InParanoid" id="A0A0C3ELP4"/>
<dbReference type="PANTHER" id="PTHR10997:SF7">
    <property type="entry name" value="IMPORTIN-11"/>
    <property type="match status" value="1"/>
</dbReference>
<dbReference type="EMBL" id="KN822008">
    <property type="protein sequence ID" value="KIM68836.1"/>
    <property type="molecule type" value="Genomic_DNA"/>
</dbReference>
<evidence type="ECO:0000256" key="3">
    <source>
        <dbReference type="ARBA" id="ARBA00022448"/>
    </source>
</evidence>
<evidence type="ECO:0000259" key="5">
    <source>
        <dbReference type="PROSITE" id="PS50166"/>
    </source>
</evidence>
<keyword evidence="7" id="KW-1185">Reference proteome</keyword>
<reference evidence="7" key="2">
    <citation type="submission" date="2015-01" db="EMBL/GenBank/DDBJ databases">
        <title>Evolutionary Origins and Diversification of the Mycorrhizal Mutualists.</title>
        <authorList>
            <consortium name="DOE Joint Genome Institute"/>
            <consortium name="Mycorrhizal Genomics Consortium"/>
            <person name="Kohler A."/>
            <person name="Kuo A."/>
            <person name="Nagy L.G."/>
            <person name="Floudas D."/>
            <person name="Copeland A."/>
            <person name="Barry K.W."/>
            <person name="Cichocki N."/>
            <person name="Veneault-Fourrey C."/>
            <person name="LaButti K."/>
            <person name="Lindquist E.A."/>
            <person name="Lipzen A."/>
            <person name="Lundell T."/>
            <person name="Morin E."/>
            <person name="Murat C."/>
            <person name="Riley R."/>
            <person name="Ohm R."/>
            <person name="Sun H."/>
            <person name="Tunlid A."/>
            <person name="Henrissat B."/>
            <person name="Grigoriev I.V."/>
            <person name="Hibbett D.S."/>
            <person name="Martin F."/>
        </authorList>
    </citation>
    <scope>NUCLEOTIDE SEQUENCE [LARGE SCALE GENOMIC DNA]</scope>
    <source>
        <strain evidence="7">Foug A</strain>
    </source>
</reference>
<dbReference type="GO" id="GO:0006606">
    <property type="term" value="P:protein import into nucleus"/>
    <property type="evidence" value="ECO:0007669"/>
    <property type="project" value="TreeGrafter"/>
</dbReference>
<dbReference type="GO" id="GO:0005635">
    <property type="term" value="C:nuclear envelope"/>
    <property type="evidence" value="ECO:0007669"/>
    <property type="project" value="TreeGrafter"/>
</dbReference>
<keyword evidence="4" id="KW-0539">Nucleus</keyword>
<protein>
    <recommendedName>
        <fullName evidence="5">Importin N-terminal domain-containing protein</fullName>
    </recommendedName>
</protein>
<evidence type="ECO:0000313" key="6">
    <source>
        <dbReference type="EMBL" id="KIM68836.1"/>
    </source>
</evidence>
<accession>A0A0C3ELP4</accession>
<reference evidence="6 7" key="1">
    <citation type="submission" date="2014-04" db="EMBL/GenBank/DDBJ databases">
        <authorList>
            <consortium name="DOE Joint Genome Institute"/>
            <person name="Kuo A."/>
            <person name="Kohler A."/>
            <person name="Nagy L.G."/>
            <person name="Floudas D."/>
            <person name="Copeland A."/>
            <person name="Barry K.W."/>
            <person name="Cichocki N."/>
            <person name="Veneault-Fourrey C."/>
            <person name="LaButti K."/>
            <person name="Lindquist E.A."/>
            <person name="Lipzen A."/>
            <person name="Lundell T."/>
            <person name="Morin E."/>
            <person name="Murat C."/>
            <person name="Sun H."/>
            <person name="Tunlid A."/>
            <person name="Henrissat B."/>
            <person name="Grigoriev I.V."/>
            <person name="Hibbett D.S."/>
            <person name="Martin F."/>
            <person name="Nordberg H.P."/>
            <person name="Cantor M.N."/>
            <person name="Hua S.X."/>
        </authorList>
    </citation>
    <scope>NUCLEOTIDE SEQUENCE [LARGE SCALE GENOMIC DNA]</scope>
    <source>
        <strain evidence="6 7">Foug A</strain>
    </source>
</reference>
<dbReference type="InterPro" id="IPR058669">
    <property type="entry name" value="TPR_IPO7/11-like"/>
</dbReference>
<dbReference type="Gene3D" id="1.25.10.10">
    <property type="entry name" value="Leucine-rich Repeat Variant"/>
    <property type="match status" value="1"/>
</dbReference>
<evidence type="ECO:0000256" key="2">
    <source>
        <dbReference type="ARBA" id="ARBA00007991"/>
    </source>
</evidence>
<gene>
    <name evidence="6" type="ORF">SCLCIDRAFT_1181034</name>
</gene>
<dbReference type="PANTHER" id="PTHR10997">
    <property type="entry name" value="IMPORTIN-7, 8, 11"/>
    <property type="match status" value="1"/>
</dbReference>
<feature type="domain" description="Importin N-terminal" evidence="5">
    <location>
        <begin position="35"/>
        <end position="105"/>
    </location>
</feature>
<dbReference type="FunCoup" id="A0A0C3ELP4">
    <property type="interactions" value="602"/>
</dbReference>
<dbReference type="STRING" id="1036808.A0A0C3ELP4"/>
<proteinExistence type="inferred from homology"/>
<evidence type="ECO:0000313" key="7">
    <source>
        <dbReference type="Proteomes" id="UP000053989"/>
    </source>
</evidence>
<keyword evidence="3" id="KW-0813">Transport</keyword>
<dbReference type="Pfam" id="PF25758">
    <property type="entry name" value="TPR_IPO11"/>
    <property type="match status" value="1"/>
</dbReference>
<name>A0A0C3ELP4_9AGAM</name>
<dbReference type="GO" id="GO:0005829">
    <property type="term" value="C:cytosol"/>
    <property type="evidence" value="ECO:0007669"/>
    <property type="project" value="TreeGrafter"/>
</dbReference>
<dbReference type="AlphaFoldDB" id="A0A0C3ELP4"/>
<comment type="similarity">
    <text evidence="2">Belongs to the importin beta family.</text>
</comment>
<dbReference type="Proteomes" id="UP000053989">
    <property type="component" value="Unassembled WGS sequence"/>
</dbReference>
<evidence type="ECO:0000256" key="4">
    <source>
        <dbReference type="ARBA" id="ARBA00023242"/>
    </source>
</evidence>
<evidence type="ECO:0000256" key="1">
    <source>
        <dbReference type="ARBA" id="ARBA00004123"/>
    </source>
</evidence>
<dbReference type="InterPro" id="IPR001494">
    <property type="entry name" value="Importin-beta_N"/>
</dbReference>
<dbReference type="InterPro" id="IPR016024">
    <property type="entry name" value="ARM-type_fold"/>
</dbReference>